<dbReference type="Proteomes" id="UP000077755">
    <property type="component" value="Chromosome 5"/>
</dbReference>
<name>A0A164XV23_DAUCS</name>
<dbReference type="AlphaFoldDB" id="A0A164XV23"/>
<evidence type="ECO:0000256" key="1">
    <source>
        <dbReference type="SAM" id="MobiDB-lite"/>
    </source>
</evidence>
<keyword evidence="3" id="KW-1185">Reference proteome</keyword>
<accession>A0A164XV23</accession>
<organism evidence="2 3">
    <name type="scientific">Daucus carota subsp. sativus</name>
    <name type="common">Carrot</name>
    <dbReference type="NCBI Taxonomy" id="79200"/>
    <lineage>
        <taxon>Eukaryota</taxon>
        <taxon>Viridiplantae</taxon>
        <taxon>Streptophyta</taxon>
        <taxon>Embryophyta</taxon>
        <taxon>Tracheophyta</taxon>
        <taxon>Spermatophyta</taxon>
        <taxon>Magnoliopsida</taxon>
        <taxon>eudicotyledons</taxon>
        <taxon>Gunneridae</taxon>
        <taxon>Pentapetalae</taxon>
        <taxon>asterids</taxon>
        <taxon>campanulids</taxon>
        <taxon>Apiales</taxon>
        <taxon>Apiaceae</taxon>
        <taxon>Apioideae</taxon>
        <taxon>Scandiceae</taxon>
        <taxon>Daucinae</taxon>
        <taxon>Daucus</taxon>
        <taxon>Daucus sect. Daucus</taxon>
    </lineage>
</organism>
<sequence length="90" mass="9190">MGVARGRGGAKGMGDGGDRGRGWASGRGDGGDRGRGGARGRGNGNRNGRADGGDGDNDGGDDFDYFLDDDVAMLIESLQRKTCKVIITKG</sequence>
<reference evidence="2" key="1">
    <citation type="journal article" date="2016" name="Nat. Genet.">
        <title>A high-quality carrot genome assembly provides new insights into carotenoid accumulation and asterid genome evolution.</title>
        <authorList>
            <person name="Iorizzo M."/>
            <person name="Ellison S."/>
            <person name="Senalik D."/>
            <person name="Zeng P."/>
            <person name="Satapoomin P."/>
            <person name="Huang J."/>
            <person name="Bowman M."/>
            <person name="Iovene M."/>
            <person name="Sanseverino W."/>
            <person name="Cavagnaro P."/>
            <person name="Yildiz M."/>
            <person name="Macko-Podgorni A."/>
            <person name="Moranska E."/>
            <person name="Grzebelus E."/>
            <person name="Grzebelus D."/>
            <person name="Ashrafi H."/>
            <person name="Zheng Z."/>
            <person name="Cheng S."/>
            <person name="Spooner D."/>
            <person name="Van Deynze A."/>
            <person name="Simon P."/>
        </authorList>
    </citation>
    <scope>NUCLEOTIDE SEQUENCE</scope>
    <source>
        <tissue evidence="2">Leaf</tissue>
    </source>
</reference>
<proteinExistence type="predicted"/>
<reference evidence="2" key="2">
    <citation type="submission" date="2022-03" db="EMBL/GenBank/DDBJ databases">
        <title>Draft title - Genomic analysis of global carrot germplasm unveils the trajectory of domestication and the origin of high carotenoid orange carrot.</title>
        <authorList>
            <person name="Iorizzo M."/>
            <person name="Ellison S."/>
            <person name="Senalik D."/>
            <person name="Macko-Podgorni A."/>
            <person name="Grzebelus D."/>
            <person name="Bostan H."/>
            <person name="Rolling W."/>
            <person name="Curaba J."/>
            <person name="Simon P."/>
        </authorList>
    </citation>
    <scope>NUCLEOTIDE SEQUENCE</scope>
    <source>
        <tissue evidence="2">Leaf</tissue>
    </source>
</reference>
<evidence type="ECO:0000313" key="3">
    <source>
        <dbReference type="Proteomes" id="UP000077755"/>
    </source>
</evidence>
<feature type="region of interest" description="Disordered" evidence="1">
    <location>
        <begin position="1"/>
        <end position="61"/>
    </location>
</feature>
<feature type="compositionally biased region" description="Gly residues" evidence="1">
    <location>
        <begin position="1"/>
        <end position="15"/>
    </location>
</feature>
<protein>
    <submittedName>
        <fullName evidence="2">Uncharacterized protein</fullName>
    </submittedName>
</protein>
<evidence type="ECO:0000313" key="2">
    <source>
        <dbReference type="EMBL" id="WOG99930.1"/>
    </source>
</evidence>
<dbReference type="EMBL" id="CP093347">
    <property type="protein sequence ID" value="WOG99930.1"/>
    <property type="molecule type" value="Genomic_DNA"/>
</dbReference>
<gene>
    <name evidence="2" type="ORF">DCAR_0519286</name>
</gene>
<dbReference type="Gramene" id="KZM93617">
    <property type="protein sequence ID" value="KZM93617"/>
    <property type="gene ID" value="DCAR_016862"/>
</dbReference>